<dbReference type="InterPro" id="IPR004314">
    <property type="entry name" value="Neprosin"/>
</dbReference>
<dbReference type="Gramene" id="HORVU.MOREX.r3.4HG0398200.1">
    <property type="protein sequence ID" value="HORVU.MOREX.r3.4HG0398200.1"/>
    <property type="gene ID" value="HORVU.MOREX.r3.4HG0398200"/>
</dbReference>
<sequence length="175" mass="18538">MICLGVQKDNYRNTGCVNLDCPGFQLVKGSPISPGDIISPVSGINTKRQTITIRVSKETSSGDWWLYCGINKAPTRVGYFPASLFNSLSSKATQISIGGHARSTTNTTAPPMGSGAFASIPSKAASIHDIWLIHNDGRSTPIDNDGPTKVTDGKLYSASPIERAQFFYGGPGGKS</sequence>
<reference evidence="3" key="1">
    <citation type="journal article" date="2012" name="Nature">
        <title>A physical, genetic and functional sequence assembly of the barley genome.</title>
        <authorList>
            <consortium name="The International Barley Genome Sequencing Consortium"/>
            <person name="Mayer K.F."/>
            <person name="Waugh R."/>
            <person name="Brown J.W."/>
            <person name="Schulman A."/>
            <person name="Langridge P."/>
            <person name="Platzer M."/>
            <person name="Fincher G.B."/>
            <person name="Muehlbauer G.J."/>
            <person name="Sato K."/>
            <person name="Close T.J."/>
            <person name="Wise R.P."/>
            <person name="Stein N."/>
        </authorList>
    </citation>
    <scope>NUCLEOTIDE SEQUENCE [LARGE SCALE GENOMIC DNA]</scope>
    <source>
        <strain evidence="3">cv. Morex</strain>
    </source>
</reference>
<dbReference type="Proteomes" id="UP000011116">
    <property type="component" value="Chromosome 4H"/>
</dbReference>
<dbReference type="PANTHER" id="PTHR31589:SF230">
    <property type="entry name" value="NEPROSIN DOMAIN-CONTAINING PROTEIN"/>
    <property type="match status" value="1"/>
</dbReference>
<evidence type="ECO:0000259" key="1">
    <source>
        <dbReference type="PROSITE" id="PS52045"/>
    </source>
</evidence>
<dbReference type="Gramene" id="HORVU.MOREX.r2.4HG0331300.1">
    <property type="protein sequence ID" value="HORVU.MOREX.r2.4HG0331300.1"/>
    <property type="gene ID" value="HORVU.MOREX.r2.4HG0331300"/>
</dbReference>
<keyword evidence="3" id="KW-1185">Reference proteome</keyword>
<proteinExistence type="predicted"/>
<dbReference type="Pfam" id="PF03080">
    <property type="entry name" value="Neprosin"/>
    <property type="match status" value="1"/>
</dbReference>
<evidence type="ECO:0000313" key="2">
    <source>
        <dbReference type="EnsemblPlants" id="HORVU.MOREX.r3.4HG0398200.1"/>
    </source>
</evidence>
<organism evidence="2 3">
    <name type="scientific">Hordeum vulgare subsp. vulgare</name>
    <name type="common">Domesticated barley</name>
    <dbReference type="NCBI Taxonomy" id="112509"/>
    <lineage>
        <taxon>Eukaryota</taxon>
        <taxon>Viridiplantae</taxon>
        <taxon>Streptophyta</taxon>
        <taxon>Embryophyta</taxon>
        <taxon>Tracheophyta</taxon>
        <taxon>Spermatophyta</taxon>
        <taxon>Magnoliopsida</taxon>
        <taxon>Liliopsida</taxon>
        <taxon>Poales</taxon>
        <taxon>Poaceae</taxon>
        <taxon>BOP clade</taxon>
        <taxon>Pooideae</taxon>
        <taxon>Triticodae</taxon>
        <taxon>Triticeae</taxon>
        <taxon>Hordeinae</taxon>
        <taxon>Hordeum</taxon>
    </lineage>
</organism>
<dbReference type="PANTHER" id="PTHR31589">
    <property type="entry name" value="PROTEIN, PUTATIVE (DUF239)-RELATED-RELATED"/>
    <property type="match status" value="1"/>
</dbReference>
<dbReference type="OMA" id="INKAPTR"/>
<reference evidence="2" key="3">
    <citation type="submission" date="2022-01" db="UniProtKB">
        <authorList>
            <consortium name="EnsemblPlants"/>
        </authorList>
    </citation>
    <scope>IDENTIFICATION</scope>
    <source>
        <strain evidence="2">subsp. vulgare</strain>
    </source>
</reference>
<dbReference type="InterPro" id="IPR053168">
    <property type="entry name" value="Glutamic_endopeptidase"/>
</dbReference>
<dbReference type="EnsemblPlants" id="HORVU.MOREX.r3.4HG0398200.1">
    <property type="protein sequence ID" value="HORVU.MOREX.r3.4HG0398200.1"/>
    <property type="gene ID" value="HORVU.MOREX.r3.4HG0398200"/>
</dbReference>
<dbReference type="PROSITE" id="PS52045">
    <property type="entry name" value="NEPROSIN_PEP_CD"/>
    <property type="match status" value="1"/>
</dbReference>
<name>A0A8I7B7I5_HORVV</name>
<accession>A0A8I7B7I5</accession>
<reference evidence="2" key="2">
    <citation type="submission" date="2020-10" db="EMBL/GenBank/DDBJ databases">
        <authorList>
            <person name="Scholz U."/>
            <person name="Mascher M."/>
            <person name="Fiebig A."/>
        </authorList>
    </citation>
    <scope>NUCLEOTIDE SEQUENCE [LARGE SCALE GENOMIC DNA]</scope>
    <source>
        <strain evidence="2">cv. Morex</strain>
    </source>
</reference>
<dbReference type="AlphaFoldDB" id="A0A8I7B7I5"/>
<evidence type="ECO:0000313" key="3">
    <source>
        <dbReference type="Proteomes" id="UP000011116"/>
    </source>
</evidence>
<feature type="domain" description="Neprosin PEP catalytic" evidence="1">
    <location>
        <begin position="1"/>
        <end position="175"/>
    </location>
</feature>
<dbReference type="SMR" id="A0A8I7B7I5"/>
<protein>
    <recommendedName>
        <fullName evidence="1">Neprosin PEP catalytic domain-containing protein</fullName>
    </recommendedName>
</protein>